<dbReference type="PROSITE" id="PS50893">
    <property type="entry name" value="ABC_TRANSPORTER_2"/>
    <property type="match status" value="1"/>
</dbReference>
<evidence type="ECO:0000256" key="1">
    <source>
        <dbReference type="ARBA" id="ARBA00022448"/>
    </source>
</evidence>
<evidence type="ECO:0000256" key="5">
    <source>
        <dbReference type="SAM" id="MobiDB-lite"/>
    </source>
</evidence>
<dbReference type="InterPro" id="IPR003439">
    <property type="entry name" value="ABC_transporter-like_ATP-bd"/>
</dbReference>
<dbReference type="InterPro" id="IPR017911">
    <property type="entry name" value="MacB-like_ATP-bd"/>
</dbReference>
<comment type="caution">
    <text evidence="7">The sequence shown here is derived from an EMBL/GenBank/DDBJ whole genome shotgun (WGS) entry which is preliminary data.</text>
</comment>
<dbReference type="AlphaFoldDB" id="A0A017T9B3"/>
<dbReference type="InterPro" id="IPR017871">
    <property type="entry name" value="ABC_transporter-like_CS"/>
</dbReference>
<evidence type="ECO:0000256" key="2">
    <source>
        <dbReference type="ARBA" id="ARBA00022741"/>
    </source>
</evidence>
<dbReference type="GO" id="GO:0016887">
    <property type="term" value="F:ATP hydrolysis activity"/>
    <property type="evidence" value="ECO:0007669"/>
    <property type="project" value="InterPro"/>
</dbReference>
<evidence type="ECO:0000256" key="4">
    <source>
        <dbReference type="ARBA" id="ARBA00038388"/>
    </source>
</evidence>
<gene>
    <name evidence="7" type="ORF">CAP_2864</name>
</gene>
<evidence type="ECO:0000313" key="8">
    <source>
        <dbReference type="Proteomes" id="UP000019678"/>
    </source>
</evidence>
<dbReference type="eggNOG" id="COG1136">
    <property type="taxonomic scope" value="Bacteria"/>
</dbReference>
<dbReference type="Proteomes" id="UP000019678">
    <property type="component" value="Unassembled WGS sequence"/>
</dbReference>
<dbReference type="PANTHER" id="PTHR24220">
    <property type="entry name" value="IMPORT ATP-BINDING PROTEIN"/>
    <property type="match status" value="1"/>
</dbReference>
<organism evidence="7 8">
    <name type="scientific">Chondromyces apiculatus DSM 436</name>
    <dbReference type="NCBI Taxonomy" id="1192034"/>
    <lineage>
        <taxon>Bacteria</taxon>
        <taxon>Pseudomonadati</taxon>
        <taxon>Myxococcota</taxon>
        <taxon>Polyangia</taxon>
        <taxon>Polyangiales</taxon>
        <taxon>Polyangiaceae</taxon>
        <taxon>Chondromyces</taxon>
    </lineage>
</organism>
<evidence type="ECO:0000313" key="7">
    <source>
        <dbReference type="EMBL" id="EYF05863.1"/>
    </source>
</evidence>
<dbReference type="OrthoDB" id="9809450at2"/>
<feature type="region of interest" description="Disordered" evidence="5">
    <location>
        <begin position="231"/>
        <end position="255"/>
    </location>
</feature>
<proteinExistence type="inferred from homology"/>
<dbReference type="PANTHER" id="PTHR24220:SF86">
    <property type="entry name" value="ABC TRANSPORTER ABCH.1"/>
    <property type="match status" value="1"/>
</dbReference>
<dbReference type="RefSeq" id="WP_044241134.1">
    <property type="nucleotide sequence ID" value="NZ_ASRX01000020.1"/>
</dbReference>
<dbReference type="GO" id="GO:0005886">
    <property type="term" value="C:plasma membrane"/>
    <property type="evidence" value="ECO:0007669"/>
    <property type="project" value="TreeGrafter"/>
</dbReference>
<dbReference type="CDD" id="cd03255">
    <property type="entry name" value="ABC_MJ0796_LolCDE_FtsE"/>
    <property type="match status" value="1"/>
</dbReference>
<dbReference type="FunFam" id="3.40.50.300:FF:000032">
    <property type="entry name" value="Export ABC transporter ATP-binding protein"/>
    <property type="match status" value="1"/>
</dbReference>
<dbReference type="InterPro" id="IPR027417">
    <property type="entry name" value="P-loop_NTPase"/>
</dbReference>
<evidence type="ECO:0000259" key="6">
    <source>
        <dbReference type="PROSITE" id="PS50893"/>
    </source>
</evidence>
<dbReference type="InterPro" id="IPR015854">
    <property type="entry name" value="ABC_transpr_LolD-like"/>
</dbReference>
<dbReference type="STRING" id="1192034.CAP_2864"/>
<feature type="domain" description="ABC transporter" evidence="6">
    <location>
        <begin position="10"/>
        <end position="249"/>
    </location>
</feature>
<dbReference type="GO" id="GO:0005524">
    <property type="term" value="F:ATP binding"/>
    <property type="evidence" value="ECO:0007669"/>
    <property type="project" value="UniProtKB-KW"/>
</dbReference>
<dbReference type="SMART" id="SM00382">
    <property type="entry name" value="AAA"/>
    <property type="match status" value="1"/>
</dbReference>
<keyword evidence="2" id="KW-0547">Nucleotide-binding</keyword>
<dbReference type="EMBL" id="ASRX01000020">
    <property type="protein sequence ID" value="EYF05863.1"/>
    <property type="molecule type" value="Genomic_DNA"/>
</dbReference>
<accession>A0A017T9B3</accession>
<dbReference type="GO" id="GO:0022857">
    <property type="term" value="F:transmembrane transporter activity"/>
    <property type="evidence" value="ECO:0007669"/>
    <property type="project" value="TreeGrafter"/>
</dbReference>
<dbReference type="GO" id="GO:0098796">
    <property type="term" value="C:membrane protein complex"/>
    <property type="evidence" value="ECO:0007669"/>
    <property type="project" value="UniProtKB-ARBA"/>
</dbReference>
<dbReference type="PROSITE" id="PS00211">
    <property type="entry name" value="ABC_TRANSPORTER_1"/>
    <property type="match status" value="1"/>
</dbReference>
<evidence type="ECO:0000256" key="3">
    <source>
        <dbReference type="ARBA" id="ARBA00022840"/>
    </source>
</evidence>
<comment type="similarity">
    <text evidence="4">Belongs to the ABC transporter superfamily. Macrolide exporter (TC 3.A.1.122) family.</text>
</comment>
<dbReference type="SUPFAM" id="SSF52540">
    <property type="entry name" value="P-loop containing nucleoside triphosphate hydrolases"/>
    <property type="match status" value="1"/>
</dbReference>
<dbReference type="Pfam" id="PF00005">
    <property type="entry name" value="ABC_tran"/>
    <property type="match status" value="1"/>
</dbReference>
<dbReference type="Gene3D" id="3.40.50.300">
    <property type="entry name" value="P-loop containing nucleotide triphosphate hydrolases"/>
    <property type="match status" value="1"/>
</dbReference>
<dbReference type="InterPro" id="IPR003593">
    <property type="entry name" value="AAA+_ATPase"/>
</dbReference>
<reference evidence="7 8" key="1">
    <citation type="submission" date="2013-05" db="EMBL/GenBank/DDBJ databases">
        <title>Genome assembly of Chondromyces apiculatus DSM 436.</title>
        <authorList>
            <person name="Sharma G."/>
            <person name="Khatri I."/>
            <person name="Kaur C."/>
            <person name="Mayilraj S."/>
            <person name="Subramanian S."/>
        </authorList>
    </citation>
    <scope>NUCLEOTIDE SEQUENCE [LARGE SCALE GENOMIC DNA]</scope>
    <source>
        <strain evidence="7 8">DSM 436</strain>
    </source>
</reference>
<keyword evidence="8" id="KW-1185">Reference proteome</keyword>
<sequence>MTPERDEPLIELEHIGKDYVTEDVTVRALRSVDITIAHGEFVAIVGQSGSGKSTMMNIIGCLDRPTRGTYRLDGIDVTHRPNDARAIVRNRLIGFVFQGFNLLPRTTALENVELPLVYRGISAAERRQRALASLEAVGLGQRLHHTPNQLSGGQQQRVAIARALVTSPPLLLADEPTGNLDTRTSLEVLGLLQHLNRQNGITIVLVTHEPDIAACARRVITMRDGAVRRDARNEQPLDAASALAELPPPDEGDTA</sequence>
<protein>
    <submittedName>
        <fullName evidence="7">Macrolide export ATP-binding/permease protein MacB</fullName>
    </submittedName>
</protein>
<keyword evidence="3 7" id="KW-0067">ATP-binding</keyword>
<keyword evidence="1" id="KW-0813">Transport</keyword>
<name>A0A017T9B3_9BACT</name>